<sequence>MTKSNEAPFFNFARKFSSALDSLQPNSPPTKQIMSFLEQSKTICDVDNVITSITNDLPETLLKHLFEDNLKPYIIQSPDPTLTLPCIDFFVRSLATISKITPDPLIWQKTFIQFVIQNPFKAEISCFDQFIETLKQFKTNMKPSFWWKILCSSPTCEYLDKLRAFAEAFLISSEEQKTPMEKIIDCEYKNTVLNAFQLLRSVTNIEVRNKFTRSLLIPSFNITVDCVSKSGSAPYLFKAKFYPPNSGKKDAVNILNIIRELGEESLSDILRYFTLLVNNFERPQIGQLNVNNEWLIETLRLRKILRIIYQIVPDATSLFQSTIDNLSQLSVKQMITFAVQFDVKKNDFIISHCKDPQWNSSIINYIGHLSIVFAPIFFNLDKSIAEARCTELKNRNKRMKVQKTDDLLENLDEIYSDPLLFEQRIDNSEPSFLRMNLHYKQNSVGWDYNSALNHVEQIIKASGHESECLVIFSRRFSLAQKRLINTFPEINHKFLSEKFLGSCLDELTLYKLASSRNIVESSAITDDLTEEQRLKYVSNIYEGLKSSDVNIQNAASESVMFALTHILPASFKLCEPFLNLPRFDSILNNSNKTSHNHQIYIENIRIVTSIFSIVYQTKDLENRDSILGKLLKLLQKFVSNEPRDEVMISSITTILFEELMSDSDQVSDGVKNIFIAFFSKKDDSPDSPLRMLSLYQNHYKLIAQKFPGFFEKLVIVIKELLKNKKTDKNIFQILSDTLVDILLKREDGWKILYQIKEEILPTLSSEANIKPPSKYELFCFSIDRFMSKYNHPLTESELEPFDANNPNNHSYVLVDQISLEHILYHSNEANISSKTKNGSAVYNIKAIPPDIEDVNVPLSSSESVNDQKLEPIQGEETEFSKAFSSFVDEFSTSVPCDSSSQGNQPQHESTMAAPKLSVPPSSPPPAINSPEVDWTTKSRETFHGWHDCTPGDFMHPPTGVNEPKNLPSETFKQARKPRSQYRKRYSTTMIKIDPFSDSKVLYNSPDATSFYTSLYNNISNSLTDNNFVRFRAANGILDLAASSLFQHTIRETVKIGLLFVKKWQTDQKKILQNSWKKDISDGFRSFVSSLGSIVDLATHKGFNGKLDTSLTNFSNGRYHLYYSNEQYEMMFHTAPLLPTDLNDEQQIYKKRHIGNDNVHIIWTEHIFDYDTTTITSQFNDAHIIIYPIHGTSEFFRVTVHRKERPENEVQMKFGPLLLGETVVSRHALPDLVRYTALYADRIAREYALPDTLFVSSMGDILTNK</sequence>
<evidence type="ECO:0000313" key="5">
    <source>
        <dbReference type="Proteomes" id="UP001470230"/>
    </source>
</evidence>
<evidence type="ECO:0000313" key="4">
    <source>
        <dbReference type="EMBL" id="KAK8860387.1"/>
    </source>
</evidence>
<feature type="compositionally biased region" description="Polar residues" evidence="2">
    <location>
        <begin position="893"/>
        <end position="909"/>
    </location>
</feature>
<dbReference type="PANTHER" id="PTHR10063">
    <property type="entry name" value="TUBERIN"/>
    <property type="match status" value="1"/>
</dbReference>
<dbReference type="Pfam" id="PF02145">
    <property type="entry name" value="Rap_GAP"/>
    <property type="match status" value="1"/>
</dbReference>
<organism evidence="4 5">
    <name type="scientific">Tritrichomonas musculus</name>
    <dbReference type="NCBI Taxonomy" id="1915356"/>
    <lineage>
        <taxon>Eukaryota</taxon>
        <taxon>Metamonada</taxon>
        <taxon>Parabasalia</taxon>
        <taxon>Tritrichomonadida</taxon>
        <taxon>Tritrichomonadidae</taxon>
        <taxon>Tritrichomonas</taxon>
    </lineage>
</organism>
<feature type="domain" description="Rap-GAP" evidence="3">
    <location>
        <begin position="1041"/>
        <end position="1264"/>
    </location>
</feature>
<dbReference type="EMBL" id="JAPFFF010000018">
    <property type="protein sequence ID" value="KAK8860387.1"/>
    <property type="molecule type" value="Genomic_DNA"/>
</dbReference>
<name>A0ABR2IBH9_9EUKA</name>
<evidence type="ECO:0000256" key="1">
    <source>
        <dbReference type="ARBA" id="ARBA00022468"/>
    </source>
</evidence>
<keyword evidence="5" id="KW-1185">Reference proteome</keyword>
<keyword evidence="1" id="KW-0343">GTPase activation</keyword>
<accession>A0ABR2IBH9</accession>
<proteinExistence type="predicted"/>
<dbReference type="Proteomes" id="UP001470230">
    <property type="component" value="Unassembled WGS sequence"/>
</dbReference>
<dbReference type="PROSITE" id="PS50085">
    <property type="entry name" value="RAPGAP"/>
    <property type="match status" value="1"/>
</dbReference>
<evidence type="ECO:0000259" key="3">
    <source>
        <dbReference type="PROSITE" id="PS50085"/>
    </source>
</evidence>
<dbReference type="InterPro" id="IPR000331">
    <property type="entry name" value="Rap/Ran_GAP_dom"/>
</dbReference>
<dbReference type="SUPFAM" id="SSF111347">
    <property type="entry name" value="Rap/Ran-GAP"/>
    <property type="match status" value="1"/>
</dbReference>
<gene>
    <name evidence="4" type="ORF">M9Y10_012051</name>
</gene>
<protein>
    <recommendedName>
        <fullName evidence="3">Rap-GAP domain-containing protein</fullName>
    </recommendedName>
</protein>
<dbReference type="Gene3D" id="3.40.50.11210">
    <property type="entry name" value="Rap/Ran-GAP"/>
    <property type="match status" value="1"/>
</dbReference>
<dbReference type="PANTHER" id="PTHR10063:SF11">
    <property type="entry name" value="RHO GTPASE-ACTIVATING PROTEIN CG5521-RELATED"/>
    <property type="match status" value="1"/>
</dbReference>
<dbReference type="InterPro" id="IPR027107">
    <property type="entry name" value="Tuberin/Ral-act_asu"/>
</dbReference>
<comment type="caution">
    <text evidence="4">The sequence shown here is derived from an EMBL/GenBank/DDBJ whole genome shotgun (WGS) entry which is preliminary data.</text>
</comment>
<dbReference type="InterPro" id="IPR035974">
    <property type="entry name" value="Rap/Ran-GAP_sf"/>
</dbReference>
<reference evidence="4 5" key="1">
    <citation type="submission" date="2024-04" db="EMBL/GenBank/DDBJ databases">
        <title>Tritrichomonas musculus Genome.</title>
        <authorList>
            <person name="Alves-Ferreira E."/>
            <person name="Grigg M."/>
            <person name="Lorenzi H."/>
            <person name="Galac M."/>
        </authorList>
    </citation>
    <scope>NUCLEOTIDE SEQUENCE [LARGE SCALE GENOMIC DNA]</scope>
    <source>
        <strain evidence="4 5">EAF2021</strain>
    </source>
</reference>
<feature type="region of interest" description="Disordered" evidence="2">
    <location>
        <begin position="893"/>
        <end position="927"/>
    </location>
</feature>
<evidence type="ECO:0000256" key="2">
    <source>
        <dbReference type="SAM" id="MobiDB-lite"/>
    </source>
</evidence>